<dbReference type="InterPro" id="IPR006059">
    <property type="entry name" value="SBP"/>
</dbReference>
<organism evidence="2 3">
    <name type="scientific">Truepera radiovictrix (strain DSM 17093 / CIP 108686 / LMG 22925 / RQ-24)</name>
    <dbReference type="NCBI Taxonomy" id="649638"/>
    <lineage>
        <taxon>Bacteria</taxon>
        <taxon>Thermotogati</taxon>
        <taxon>Deinococcota</taxon>
        <taxon>Deinococci</taxon>
        <taxon>Trueperales</taxon>
        <taxon>Trueperaceae</taxon>
        <taxon>Truepera</taxon>
    </lineage>
</organism>
<dbReference type="OrthoDB" id="9804061at2"/>
<reference evidence="2 3" key="2">
    <citation type="journal article" date="2011" name="Stand. Genomic Sci.">
        <title>Complete genome sequence of Truepera radiovictrix type strain (RQ-24).</title>
        <authorList>
            <person name="Ivanova N."/>
            <person name="Rohde C."/>
            <person name="Munk C."/>
            <person name="Nolan M."/>
            <person name="Lucas S."/>
            <person name="Del Rio T.G."/>
            <person name="Tice H."/>
            <person name="Deshpande S."/>
            <person name="Cheng J.F."/>
            <person name="Tapia R."/>
            <person name="Han C."/>
            <person name="Goodwin L."/>
            <person name="Pitluck S."/>
            <person name="Liolios K."/>
            <person name="Mavromatis K."/>
            <person name="Mikhailova N."/>
            <person name="Pati A."/>
            <person name="Chen A."/>
            <person name="Palaniappan K."/>
            <person name="Land M."/>
            <person name="Hauser L."/>
            <person name="Chang Y.J."/>
            <person name="Jeffries C.D."/>
            <person name="Brambilla E."/>
            <person name="Rohde M."/>
            <person name="Goker M."/>
            <person name="Tindall B.J."/>
            <person name="Woyke T."/>
            <person name="Bristow J."/>
            <person name="Eisen J.A."/>
            <person name="Markowitz V."/>
            <person name="Hugenholtz P."/>
            <person name="Kyrpides N.C."/>
            <person name="Klenk H.P."/>
            <person name="Lapidus A."/>
        </authorList>
    </citation>
    <scope>NUCLEOTIDE SEQUENCE [LARGE SCALE GENOMIC DNA]</scope>
    <source>
        <strain evidence="3">DSM 17093 / CIP 108686 / LMG 22925 / RQ-24</strain>
    </source>
</reference>
<dbReference type="EMBL" id="CP002049">
    <property type="protein sequence ID" value="ADI15294.1"/>
    <property type="molecule type" value="Genomic_DNA"/>
</dbReference>
<dbReference type="PANTHER" id="PTHR43649:SF12">
    <property type="entry name" value="DIACETYLCHITOBIOSE BINDING PROTEIN DASA"/>
    <property type="match status" value="1"/>
</dbReference>
<proteinExistence type="predicted"/>
<dbReference type="Gene3D" id="3.40.190.10">
    <property type="entry name" value="Periplasmic binding protein-like II"/>
    <property type="match status" value="2"/>
</dbReference>
<name>D7CRW6_TRURR</name>
<dbReference type="AlphaFoldDB" id="D7CRW6"/>
<dbReference type="SUPFAM" id="SSF53850">
    <property type="entry name" value="Periplasmic binding protein-like II"/>
    <property type="match status" value="1"/>
</dbReference>
<dbReference type="PANTHER" id="PTHR43649">
    <property type="entry name" value="ARABINOSE-BINDING PROTEIN-RELATED"/>
    <property type="match status" value="1"/>
</dbReference>
<dbReference type="HOGENOM" id="CLU_031285_9_2_0"/>
<dbReference type="Proteomes" id="UP000000379">
    <property type="component" value="Chromosome"/>
</dbReference>
<keyword evidence="3" id="KW-1185">Reference proteome</keyword>
<evidence type="ECO:0000256" key="1">
    <source>
        <dbReference type="SAM" id="SignalP"/>
    </source>
</evidence>
<dbReference type="InterPro" id="IPR050490">
    <property type="entry name" value="Bact_solute-bd_prot1"/>
</dbReference>
<sequence length="436" mass="47739">MARTVKRYALVGALSLGSLASLAGAQEFDWRRFEGTNIRFLMNNHPFTDFITPLVPEFEELTGINVTLESFPEDQFRQRRLLEASSGASSLDGYMIQPGQDGAQYLGAGWVRFVDDFVADSTLTNPELDMEDFFEGAISTFETEGGLYGLPLQIESSVLFYRTDLFEEAGLDGPPETMEELREYAEALNGPGMAGFAARGRGANATSQIVNFLYSFGGQWLNDDGTSALDSEASQEALAFYADLLRNYGPPGVVNMSWPEVTSIFAQNQAAMMFDANVFRSIIEDPAQTLDVVRENVAYAPLPEGPAGRVPAVLVWGLSVNHASQNPEASWYFIQWALSKENQLAALLEGVPAARPSAWENEEFQATAPESWIEASQLHYSIGHGDWNPPVVPVPEVRDAYGQAIVAALQGQEVGPALEQANREINAILERSNSAQ</sequence>
<protein>
    <submittedName>
        <fullName evidence="2">Extracellular solute-binding protein family 1</fullName>
    </submittedName>
</protein>
<dbReference type="STRING" id="649638.Trad_2182"/>
<dbReference type="KEGG" id="tra:Trad_2182"/>
<accession>D7CRW6</accession>
<feature type="chain" id="PRO_5003094234" evidence="1">
    <location>
        <begin position="26"/>
        <end position="436"/>
    </location>
</feature>
<evidence type="ECO:0000313" key="3">
    <source>
        <dbReference type="Proteomes" id="UP000000379"/>
    </source>
</evidence>
<evidence type="ECO:0000313" key="2">
    <source>
        <dbReference type="EMBL" id="ADI15294.1"/>
    </source>
</evidence>
<dbReference type="RefSeq" id="WP_013178658.1">
    <property type="nucleotide sequence ID" value="NC_014221.1"/>
</dbReference>
<feature type="signal peptide" evidence="1">
    <location>
        <begin position="1"/>
        <end position="25"/>
    </location>
</feature>
<gene>
    <name evidence="2" type="ordered locus">Trad_2182</name>
</gene>
<reference evidence="3" key="1">
    <citation type="submission" date="2010-05" db="EMBL/GenBank/DDBJ databases">
        <title>The complete genome of Truepera radiovictris DSM 17093.</title>
        <authorList>
            <consortium name="US DOE Joint Genome Institute (JGI-PGF)"/>
            <person name="Lucas S."/>
            <person name="Copeland A."/>
            <person name="Lapidus A."/>
            <person name="Glavina del Rio T."/>
            <person name="Dalin E."/>
            <person name="Tice H."/>
            <person name="Bruce D."/>
            <person name="Goodwin L."/>
            <person name="Pitluck S."/>
            <person name="Kyrpides N."/>
            <person name="Mavromatis K."/>
            <person name="Ovchinnikova G."/>
            <person name="Munk A.C."/>
            <person name="Detter J.C."/>
            <person name="Han C."/>
            <person name="Tapia R."/>
            <person name="Land M."/>
            <person name="Hauser L."/>
            <person name="Markowitz V."/>
            <person name="Cheng J.-F."/>
            <person name="Hugenholtz P."/>
            <person name="Woyke T."/>
            <person name="Wu D."/>
            <person name="Tindall B."/>
            <person name="Pomrenke H.G."/>
            <person name="Brambilla E."/>
            <person name="Klenk H.-P."/>
            <person name="Eisen J.A."/>
        </authorList>
    </citation>
    <scope>NUCLEOTIDE SEQUENCE [LARGE SCALE GENOMIC DNA]</scope>
    <source>
        <strain evidence="3">DSM 17093 / CIP 108686 / LMG 22925 / RQ-24</strain>
    </source>
</reference>
<dbReference type="CDD" id="cd13585">
    <property type="entry name" value="PBP2_TMBP_like"/>
    <property type="match status" value="1"/>
</dbReference>
<dbReference type="Pfam" id="PF01547">
    <property type="entry name" value="SBP_bac_1"/>
    <property type="match status" value="1"/>
</dbReference>
<dbReference type="eggNOG" id="COG1653">
    <property type="taxonomic scope" value="Bacteria"/>
</dbReference>
<keyword evidence="1" id="KW-0732">Signal</keyword>